<evidence type="ECO:0000256" key="4">
    <source>
        <dbReference type="ARBA" id="ARBA00022807"/>
    </source>
</evidence>
<comment type="similarity">
    <text evidence="1">Belongs to the peptidase C1 family.</text>
</comment>
<dbReference type="Pfam" id="PF00112">
    <property type="entry name" value="Peptidase_C1"/>
    <property type="match status" value="1"/>
</dbReference>
<evidence type="ECO:0000259" key="7">
    <source>
        <dbReference type="SMART" id="SM00645"/>
    </source>
</evidence>
<feature type="non-terminal residue" evidence="9">
    <location>
        <position position="329"/>
    </location>
</feature>
<evidence type="ECO:0000256" key="1">
    <source>
        <dbReference type="ARBA" id="ARBA00008455"/>
    </source>
</evidence>
<dbReference type="Gene3D" id="3.90.70.10">
    <property type="entry name" value="Cysteine proteinases"/>
    <property type="match status" value="2"/>
</dbReference>
<dbReference type="AlphaFoldDB" id="A0A8X7X2V8"/>
<evidence type="ECO:0000313" key="9">
    <source>
        <dbReference type="EMBL" id="KAG2460760.1"/>
    </source>
</evidence>
<dbReference type="InterPro" id="IPR000668">
    <property type="entry name" value="Peptidase_C1A_C"/>
</dbReference>
<dbReference type="Gene3D" id="1.10.287.2250">
    <property type="match status" value="1"/>
</dbReference>
<accession>A0A8X7X2V8</accession>
<dbReference type="Proteomes" id="UP000886611">
    <property type="component" value="Unassembled WGS sequence"/>
</dbReference>
<dbReference type="EMBL" id="JAATIS010004753">
    <property type="protein sequence ID" value="KAG2460760.1"/>
    <property type="molecule type" value="Genomic_DNA"/>
</dbReference>
<dbReference type="PROSITE" id="PS00639">
    <property type="entry name" value="THIOL_PROTEASE_HIS"/>
    <property type="match status" value="1"/>
</dbReference>
<evidence type="ECO:0000259" key="8">
    <source>
        <dbReference type="SMART" id="SM00848"/>
    </source>
</evidence>
<evidence type="ECO:0000256" key="5">
    <source>
        <dbReference type="ARBA" id="ARBA00023145"/>
    </source>
</evidence>
<dbReference type="InterPro" id="IPR039417">
    <property type="entry name" value="Peptidase_C1A_papain-like"/>
</dbReference>
<keyword evidence="4" id="KW-0788">Thiol protease</keyword>
<protein>
    <submittedName>
        <fullName evidence="9">CATL2 protein</fullName>
    </submittedName>
</protein>
<dbReference type="SMART" id="SM00645">
    <property type="entry name" value="Pept_C1"/>
    <property type="match status" value="1"/>
</dbReference>
<reference evidence="9 10" key="1">
    <citation type="journal article" date="2021" name="Cell">
        <title>Tracing the genetic footprints of vertebrate landing in non-teleost ray-finned fishes.</title>
        <authorList>
            <person name="Bi X."/>
            <person name="Wang K."/>
            <person name="Yang L."/>
            <person name="Pan H."/>
            <person name="Jiang H."/>
            <person name="Wei Q."/>
            <person name="Fang M."/>
            <person name="Yu H."/>
            <person name="Zhu C."/>
            <person name="Cai Y."/>
            <person name="He Y."/>
            <person name="Gan X."/>
            <person name="Zeng H."/>
            <person name="Yu D."/>
            <person name="Zhu Y."/>
            <person name="Jiang H."/>
            <person name="Qiu Q."/>
            <person name="Yang H."/>
            <person name="Zhang Y.E."/>
            <person name="Wang W."/>
            <person name="Zhu M."/>
            <person name="He S."/>
            <person name="Zhang G."/>
        </authorList>
    </citation>
    <scope>NUCLEOTIDE SEQUENCE [LARGE SCALE GENOMIC DNA]</scope>
    <source>
        <strain evidence="9">Bchr_013</strain>
    </source>
</reference>
<name>A0A8X7X2V8_POLSE</name>
<dbReference type="Pfam" id="PF08246">
    <property type="entry name" value="Inhibitor_I29"/>
    <property type="match status" value="1"/>
</dbReference>
<evidence type="ECO:0000256" key="6">
    <source>
        <dbReference type="ARBA" id="ARBA00023157"/>
    </source>
</evidence>
<organism evidence="9 10">
    <name type="scientific">Polypterus senegalus</name>
    <name type="common">Senegal bichir</name>
    <dbReference type="NCBI Taxonomy" id="55291"/>
    <lineage>
        <taxon>Eukaryota</taxon>
        <taxon>Metazoa</taxon>
        <taxon>Chordata</taxon>
        <taxon>Craniata</taxon>
        <taxon>Vertebrata</taxon>
        <taxon>Euteleostomi</taxon>
        <taxon>Actinopterygii</taxon>
        <taxon>Polypteriformes</taxon>
        <taxon>Polypteridae</taxon>
        <taxon>Polypterus</taxon>
    </lineage>
</organism>
<dbReference type="PROSITE" id="PS00139">
    <property type="entry name" value="THIOL_PROTEASE_CYS"/>
    <property type="match status" value="1"/>
</dbReference>
<keyword evidence="6" id="KW-1015">Disulfide bond</keyword>
<dbReference type="SUPFAM" id="SSF54001">
    <property type="entry name" value="Cysteine proteinases"/>
    <property type="match status" value="1"/>
</dbReference>
<evidence type="ECO:0000256" key="3">
    <source>
        <dbReference type="ARBA" id="ARBA00022801"/>
    </source>
</evidence>
<sequence length="329" mass="37270">MKRLNNVQVKHLSNEGQDLRFSLKHCLSGGIFTNIIRTHMPQICLRYGIASVFLRKQVEQQAQSYRSNEEEVHRKEIWLANRKYVLLHNMEADQGIKSYMLGMNFFADLTNQEYRQITFKGCLGRFNSTKLRQVSTLLWQREGNFLPTSVDWRNQGYVTDVKDQKECGSCWAFSADGACRYNPDTIGATCSGYVVIPNGSEKALQTAVATIGPVSVAIDAGHISFQLYESGIYNEPQCSSENLDHGVLAVGYGTKNNQDYWLVKNSFPQWSCSRHRYQQLRPPLLTLVPTDDICSEPYNSTVGIVANDNVTYKALQLCPQITSCIKQLI</sequence>
<dbReference type="PRINTS" id="PR00705">
    <property type="entry name" value="PAPAIN"/>
</dbReference>
<keyword evidence="2" id="KW-0645">Protease</keyword>
<keyword evidence="10" id="KW-1185">Reference proteome</keyword>
<comment type="caution">
    <text evidence="9">The sequence shown here is derived from an EMBL/GenBank/DDBJ whole genome shotgun (WGS) entry which is preliminary data.</text>
</comment>
<dbReference type="GO" id="GO:0008234">
    <property type="term" value="F:cysteine-type peptidase activity"/>
    <property type="evidence" value="ECO:0007669"/>
    <property type="project" value="UniProtKB-KW"/>
</dbReference>
<dbReference type="InterPro" id="IPR013128">
    <property type="entry name" value="Peptidase_C1A"/>
</dbReference>
<dbReference type="PANTHER" id="PTHR12411">
    <property type="entry name" value="CYSTEINE PROTEASE FAMILY C1-RELATED"/>
    <property type="match status" value="1"/>
</dbReference>
<evidence type="ECO:0000256" key="2">
    <source>
        <dbReference type="ARBA" id="ARBA00022670"/>
    </source>
</evidence>
<gene>
    <name evidence="9" type="primary">Ctsv_4</name>
    <name evidence="9" type="ORF">GTO96_0011107</name>
</gene>
<feature type="domain" description="Cathepsin propeptide inhibitor" evidence="8">
    <location>
        <begin position="64"/>
        <end position="114"/>
    </location>
</feature>
<dbReference type="CDD" id="cd02248">
    <property type="entry name" value="Peptidase_C1A"/>
    <property type="match status" value="1"/>
</dbReference>
<keyword evidence="5" id="KW-0865">Zymogen</keyword>
<dbReference type="InterPro" id="IPR013201">
    <property type="entry name" value="Prot_inhib_I29"/>
</dbReference>
<dbReference type="InterPro" id="IPR000169">
    <property type="entry name" value="Pept_cys_AS"/>
</dbReference>
<proteinExistence type="inferred from homology"/>
<keyword evidence="3" id="KW-0378">Hydrolase</keyword>
<dbReference type="GO" id="GO:0006508">
    <property type="term" value="P:proteolysis"/>
    <property type="evidence" value="ECO:0007669"/>
    <property type="project" value="UniProtKB-KW"/>
</dbReference>
<feature type="non-terminal residue" evidence="9">
    <location>
        <position position="1"/>
    </location>
</feature>
<dbReference type="SMART" id="SM00848">
    <property type="entry name" value="Inhibitor_I29"/>
    <property type="match status" value="1"/>
</dbReference>
<feature type="domain" description="Peptidase C1A papain C-terminal" evidence="7">
    <location>
        <begin position="146"/>
        <end position="284"/>
    </location>
</feature>
<dbReference type="InterPro" id="IPR038765">
    <property type="entry name" value="Papain-like_cys_pep_sf"/>
</dbReference>
<dbReference type="InterPro" id="IPR025660">
    <property type="entry name" value="Pept_his_AS"/>
</dbReference>
<evidence type="ECO:0000313" key="10">
    <source>
        <dbReference type="Proteomes" id="UP000886611"/>
    </source>
</evidence>